<protein>
    <submittedName>
        <fullName evidence="2">Uncharacterized protein</fullName>
    </submittedName>
</protein>
<reference evidence="2 3" key="1">
    <citation type="journal article" date="2018" name="PLoS ONE">
        <title>The draft genome of Kipferlia bialata reveals reductive genome evolution in fornicate parasites.</title>
        <authorList>
            <person name="Tanifuji G."/>
            <person name="Takabayashi S."/>
            <person name="Kume K."/>
            <person name="Takagi M."/>
            <person name="Nakayama T."/>
            <person name="Kamikawa R."/>
            <person name="Inagaki Y."/>
            <person name="Hashimoto T."/>
        </authorList>
    </citation>
    <scope>NUCLEOTIDE SEQUENCE [LARGE SCALE GENOMIC DNA]</scope>
    <source>
        <strain evidence="2">NY0173</strain>
    </source>
</reference>
<evidence type="ECO:0000256" key="1">
    <source>
        <dbReference type="SAM" id="MobiDB-lite"/>
    </source>
</evidence>
<sequence length="160" mass="18082">MDAWGEEPEDCDGGEEDSFEDIGEDDPCAYLTDDQMDTWWRGVLSYGILVNSTGSGAQFQLTPSQASQVKESLMLALPVDNTISHSPLRWAWLGQVIAYCLGMGWELRVVPDAAMDHVYRVAGHIPFHLAIPNDEKLKMLRDLFAPYIEYLRDRLEKGLF</sequence>
<organism evidence="2 3">
    <name type="scientific">Kipferlia bialata</name>
    <dbReference type="NCBI Taxonomy" id="797122"/>
    <lineage>
        <taxon>Eukaryota</taxon>
        <taxon>Metamonada</taxon>
        <taxon>Carpediemonas-like organisms</taxon>
        <taxon>Kipferlia</taxon>
    </lineage>
</organism>
<dbReference type="AlphaFoldDB" id="A0A9K3CPC5"/>
<dbReference type="EMBL" id="BDIP01000126">
    <property type="protein sequence ID" value="GIQ80222.1"/>
    <property type="molecule type" value="Genomic_DNA"/>
</dbReference>
<feature type="region of interest" description="Disordered" evidence="1">
    <location>
        <begin position="1"/>
        <end position="25"/>
    </location>
</feature>
<dbReference type="Proteomes" id="UP000265618">
    <property type="component" value="Unassembled WGS sequence"/>
</dbReference>
<evidence type="ECO:0000313" key="3">
    <source>
        <dbReference type="Proteomes" id="UP000265618"/>
    </source>
</evidence>
<accession>A0A9K3CPC5</accession>
<name>A0A9K3CPC5_9EUKA</name>
<comment type="caution">
    <text evidence="2">The sequence shown here is derived from an EMBL/GenBank/DDBJ whole genome shotgun (WGS) entry which is preliminary data.</text>
</comment>
<evidence type="ECO:0000313" key="2">
    <source>
        <dbReference type="EMBL" id="GIQ80222.1"/>
    </source>
</evidence>
<keyword evidence="3" id="KW-1185">Reference proteome</keyword>
<proteinExistence type="predicted"/>
<gene>
    <name evidence="2" type="ORF">KIPB_000984</name>
</gene>